<proteinExistence type="predicted"/>
<name>A0A095VQE9_9GAMM</name>
<accession>A0A095VQE9</accession>
<dbReference type="HOGENOM" id="CLU_2382691_0_0_6"/>
<keyword evidence="2" id="KW-1185">Reference proteome</keyword>
<evidence type="ECO:0000313" key="2">
    <source>
        <dbReference type="Proteomes" id="UP000029640"/>
    </source>
</evidence>
<dbReference type="EMBL" id="AUVB01000053">
    <property type="protein sequence ID" value="KGE03662.1"/>
    <property type="molecule type" value="Genomic_DNA"/>
</dbReference>
<gene>
    <name evidence="1" type="ORF">HRUBRA_01753</name>
</gene>
<evidence type="ECO:0000313" key="1">
    <source>
        <dbReference type="EMBL" id="KGE03662.1"/>
    </source>
</evidence>
<reference evidence="1 2" key="1">
    <citation type="journal article" date="2014" name="Genome Announc.">
        <title>Genome Sequence of Gammaproteobacterial Pseudohaliea rubra Type Strain DSM 19751, Isolated from Coastal Seawater of the Mediterranean Sea.</title>
        <authorList>
            <person name="Spring S."/>
            <person name="Fiebig A."/>
            <person name="Riedel T."/>
            <person name="Goker M."/>
            <person name="Klenk H.P."/>
        </authorList>
    </citation>
    <scope>NUCLEOTIDE SEQUENCE [LARGE SCALE GENOMIC DNA]</scope>
    <source>
        <strain evidence="1 2">DSM 19751</strain>
    </source>
</reference>
<organism evidence="1 2">
    <name type="scientific">Pseudohaliea rubra DSM 19751</name>
    <dbReference type="NCBI Taxonomy" id="1265313"/>
    <lineage>
        <taxon>Bacteria</taxon>
        <taxon>Pseudomonadati</taxon>
        <taxon>Pseudomonadota</taxon>
        <taxon>Gammaproteobacteria</taxon>
        <taxon>Cellvibrionales</taxon>
        <taxon>Halieaceae</taxon>
        <taxon>Pseudohaliea</taxon>
    </lineage>
</organism>
<evidence type="ECO:0008006" key="3">
    <source>
        <dbReference type="Google" id="ProtNLM"/>
    </source>
</evidence>
<dbReference type="eggNOG" id="ENOG50338R0">
    <property type="taxonomic scope" value="Bacteria"/>
</dbReference>
<sequence>MAEDKHEQHQACMERFIELANTMKDEGIGVDVVSWSLMSASAVHASYTVAGNEGGLTASGIDKIAEAYKQNLAQLQALKQRQQ</sequence>
<protein>
    <recommendedName>
        <fullName evidence="3">DUF3144 domain-containing protein</fullName>
    </recommendedName>
</protein>
<dbReference type="AlphaFoldDB" id="A0A095VQE9"/>
<dbReference type="RefSeq" id="WP_035516222.1">
    <property type="nucleotide sequence ID" value="NZ_KN234762.1"/>
</dbReference>
<dbReference type="Proteomes" id="UP000029640">
    <property type="component" value="Unassembled WGS sequence"/>
</dbReference>
<comment type="caution">
    <text evidence="1">The sequence shown here is derived from an EMBL/GenBank/DDBJ whole genome shotgun (WGS) entry which is preliminary data.</text>
</comment>